<dbReference type="STRING" id="575540.Isop_2395"/>
<gene>
    <name evidence="2" type="ordered locus">Isop_2395</name>
</gene>
<sequence>MNHFRLAQKGRRLRDGLVVLGSLLGWFGIGTDAHGQGFLFDNPPGYTPAPGVRAGYGGSFAGPAYRTAPGYSSEFDPSYGISGYGTTTTPSPWTGFNTFSAERGMISSPTATATAASPWGPIAGVPSNPPALTSGPLTYANTYRDNKVILPGGYYAFSNGQWYFVKTNTAPPYKWSRGEFNDRVAPPTFPPARSQLSSTSSEGLSSATRPVNRSASPTAPPRGVIPPTPPVTTTTISVAPPVTRPTSASTPTPDPTAANARRPTLPPLPAVSPPAPARPASSPVLSIR</sequence>
<proteinExistence type="predicted"/>
<accession>E8QWS1</accession>
<dbReference type="AlphaFoldDB" id="E8QWS1"/>
<feature type="compositionally biased region" description="Pro residues" evidence="1">
    <location>
        <begin position="264"/>
        <end position="277"/>
    </location>
</feature>
<name>E8QWS1_ISOPI</name>
<dbReference type="RefSeq" id="WP_013565259.1">
    <property type="nucleotide sequence ID" value="NC_014962.1"/>
</dbReference>
<evidence type="ECO:0000313" key="2">
    <source>
        <dbReference type="EMBL" id="ADV62971.1"/>
    </source>
</evidence>
<protein>
    <submittedName>
        <fullName evidence="2">Uncharacterized protein</fullName>
    </submittedName>
</protein>
<dbReference type="KEGG" id="ipa:Isop_2395"/>
<dbReference type="InParanoid" id="E8QWS1"/>
<evidence type="ECO:0000313" key="3">
    <source>
        <dbReference type="Proteomes" id="UP000008631"/>
    </source>
</evidence>
<feature type="compositionally biased region" description="Low complexity" evidence="1">
    <location>
        <begin position="278"/>
        <end position="288"/>
    </location>
</feature>
<evidence type="ECO:0000256" key="1">
    <source>
        <dbReference type="SAM" id="MobiDB-lite"/>
    </source>
</evidence>
<feature type="compositionally biased region" description="Low complexity" evidence="1">
    <location>
        <begin position="231"/>
        <end position="263"/>
    </location>
</feature>
<reference key="1">
    <citation type="submission" date="2010-11" db="EMBL/GenBank/DDBJ databases">
        <title>The complete sequence of chromosome of Isophaera pallida ATCC 43644.</title>
        <authorList>
            <consortium name="US DOE Joint Genome Institute (JGI-PGF)"/>
            <person name="Lucas S."/>
            <person name="Copeland A."/>
            <person name="Lapidus A."/>
            <person name="Bruce D."/>
            <person name="Goodwin L."/>
            <person name="Pitluck S."/>
            <person name="Kyrpides N."/>
            <person name="Mavromatis K."/>
            <person name="Pagani I."/>
            <person name="Ivanova N."/>
            <person name="Saunders E."/>
            <person name="Brettin T."/>
            <person name="Detter J.C."/>
            <person name="Han C."/>
            <person name="Tapia R."/>
            <person name="Land M."/>
            <person name="Hauser L."/>
            <person name="Markowitz V."/>
            <person name="Cheng J.-F."/>
            <person name="Hugenholtz P."/>
            <person name="Woyke T."/>
            <person name="Wu D."/>
            <person name="Eisen J.A."/>
        </authorList>
    </citation>
    <scope>NUCLEOTIDE SEQUENCE</scope>
    <source>
        <strain>ATCC 43644</strain>
    </source>
</reference>
<reference evidence="2 3" key="2">
    <citation type="journal article" date="2011" name="Stand. Genomic Sci.">
        <title>Complete genome sequence of Isosphaera pallida type strain (IS1B).</title>
        <authorList>
            <consortium name="US DOE Joint Genome Institute (JGI-PGF)"/>
            <person name="Goker M."/>
            <person name="Cleland D."/>
            <person name="Saunders E."/>
            <person name="Lapidus A."/>
            <person name="Nolan M."/>
            <person name="Lucas S."/>
            <person name="Hammon N."/>
            <person name="Deshpande S."/>
            <person name="Cheng J.F."/>
            <person name="Tapia R."/>
            <person name="Han C."/>
            <person name="Goodwin L."/>
            <person name="Pitluck S."/>
            <person name="Liolios K."/>
            <person name="Pagani I."/>
            <person name="Ivanova N."/>
            <person name="Mavromatis K."/>
            <person name="Pati A."/>
            <person name="Chen A."/>
            <person name="Palaniappan K."/>
            <person name="Land M."/>
            <person name="Hauser L."/>
            <person name="Chang Y.J."/>
            <person name="Jeffries C.D."/>
            <person name="Detter J.C."/>
            <person name="Beck B."/>
            <person name="Woyke T."/>
            <person name="Bristow J."/>
            <person name="Eisen J.A."/>
            <person name="Markowitz V."/>
            <person name="Hugenholtz P."/>
            <person name="Kyrpides N.C."/>
            <person name="Klenk H.P."/>
        </authorList>
    </citation>
    <scope>NUCLEOTIDE SEQUENCE [LARGE SCALE GENOMIC DNA]</scope>
    <source>
        <strain evidence="3">ATCC 43644 / DSM 9630 / IS1B</strain>
    </source>
</reference>
<dbReference type="EMBL" id="CP002353">
    <property type="protein sequence ID" value="ADV62971.1"/>
    <property type="molecule type" value="Genomic_DNA"/>
</dbReference>
<feature type="compositionally biased region" description="Polar residues" evidence="1">
    <location>
        <begin position="207"/>
        <end position="216"/>
    </location>
</feature>
<dbReference type="Proteomes" id="UP000008631">
    <property type="component" value="Chromosome"/>
</dbReference>
<organism evidence="2 3">
    <name type="scientific">Isosphaera pallida (strain ATCC 43644 / DSM 9630 / IS1B)</name>
    <dbReference type="NCBI Taxonomy" id="575540"/>
    <lineage>
        <taxon>Bacteria</taxon>
        <taxon>Pseudomonadati</taxon>
        <taxon>Planctomycetota</taxon>
        <taxon>Planctomycetia</taxon>
        <taxon>Isosphaerales</taxon>
        <taxon>Isosphaeraceae</taxon>
        <taxon>Isosphaera</taxon>
    </lineage>
</organism>
<feature type="region of interest" description="Disordered" evidence="1">
    <location>
        <begin position="184"/>
        <end position="288"/>
    </location>
</feature>
<keyword evidence="3" id="KW-1185">Reference proteome</keyword>
<dbReference type="HOGENOM" id="CLU_965681_0_0_0"/>
<feature type="compositionally biased region" description="Pro residues" evidence="1">
    <location>
        <begin position="218"/>
        <end position="230"/>
    </location>
</feature>
<feature type="compositionally biased region" description="Low complexity" evidence="1">
    <location>
        <begin position="194"/>
        <end position="206"/>
    </location>
</feature>